<organism evidence="1 2">
    <name type="scientific">Gossypium arboreum</name>
    <name type="common">Tree cotton</name>
    <name type="synonym">Gossypium nanking</name>
    <dbReference type="NCBI Taxonomy" id="29729"/>
    <lineage>
        <taxon>Eukaryota</taxon>
        <taxon>Viridiplantae</taxon>
        <taxon>Streptophyta</taxon>
        <taxon>Embryophyta</taxon>
        <taxon>Tracheophyta</taxon>
        <taxon>Spermatophyta</taxon>
        <taxon>Magnoliopsida</taxon>
        <taxon>eudicotyledons</taxon>
        <taxon>Gunneridae</taxon>
        <taxon>Pentapetalae</taxon>
        <taxon>rosids</taxon>
        <taxon>malvids</taxon>
        <taxon>Malvales</taxon>
        <taxon>Malvaceae</taxon>
        <taxon>Malvoideae</taxon>
        <taxon>Gossypium</taxon>
    </lineage>
</organism>
<dbReference type="Proteomes" id="UP000032142">
    <property type="component" value="Unassembled WGS sequence"/>
</dbReference>
<dbReference type="AlphaFoldDB" id="A0A0B0PGJ7"/>
<keyword evidence="2" id="KW-1185">Reference proteome</keyword>
<protein>
    <submittedName>
        <fullName evidence="1">Polyprotein</fullName>
    </submittedName>
</protein>
<dbReference type="EMBL" id="KN427367">
    <property type="protein sequence ID" value="KHG24080.1"/>
    <property type="molecule type" value="Genomic_DNA"/>
</dbReference>
<reference evidence="2" key="1">
    <citation type="submission" date="2014-09" db="EMBL/GenBank/DDBJ databases">
        <authorList>
            <person name="Mudge J."/>
            <person name="Ramaraj T."/>
            <person name="Lindquist I.E."/>
            <person name="Bharti A.K."/>
            <person name="Sundararajan A."/>
            <person name="Cameron C.T."/>
            <person name="Woodward J.E."/>
            <person name="May G.D."/>
            <person name="Brubaker C."/>
            <person name="Broadhvest J."/>
            <person name="Wilkins T.A."/>
        </authorList>
    </citation>
    <scope>NUCLEOTIDE SEQUENCE</scope>
    <source>
        <strain evidence="2">cv. AKA8401</strain>
    </source>
</reference>
<proteinExistence type="predicted"/>
<sequence>MESSIRKREKSRLNLRKDWMIQMLGRMGDTMCTPCRQESYGIYVARSHAWFQSRELRDKLARSHGWY</sequence>
<accession>A0A0B0PGJ7</accession>
<evidence type="ECO:0000313" key="2">
    <source>
        <dbReference type="Proteomes" id="UP000032142"/>
    </source>
</evidence>
<evidence type="ECO:0000313" key="1">
    <source>
        <dbReference type="EMBL" id="KHG24080.1"/>
    </source>
</evidence>
<gene>
    <name evidence="1" type="ORF">F383_31696</name>
</gene>
<name>A0A0B0PGJ7_GOSAR</name>